<reference evidence="2 3" key="1">
    <citation type="submission" date="2019-12" db="EMBL/GenBank/DDBJ databases">
        <title>Full genome sequence of a Bacillus safensis strain isolated from commercially available natto in Indonesia.</title>
        <authorList>
            <person name="Yoshida M."/>
            <person name="Uomi M."/>
            <person name="Waturangi D."/>
            <person name="Ekaputri J.J."/>
            <person name="Setiamarga D.H.E."/>
        </authorList>
    </citation>
    <scope>NUCLEOTIDE SEQUENCE [LARGE SCALE GENOMIC DNA]</scope>
    <source>
        <strain evidence="2 3">IDN1</strain>
    </source>
</reference>
<evidence type="ECO:0000313" key="3">
    <source>
        <dbReference type="Proteomes" id="UP000464658"/>
    </source>
</evidence>
<organism evidence="2 3">
    <name type="scientific">Bacillus safensis</name>
    <dbReference type="NCBI Taxonomy" id="561879"/>
    <lineage>
        <taxon>Bacteria</taxon>
        <taxon>Bacillati</taxon>
        <taxon>Bacillota</taxon>
        <taxon>Bacilli</taxon>
        <taxon>Bacillales</taxon>
        <taxon>Bacillaceae</taxon>
        <taxon>Bacillus</taxon>
    </lineage>
</organism>
<dbReference type="Proteomes" id="UP000464658">
    <property type="component" value="Chromosome"/>
</dbReference>
<proteinExistence type="predicted"/>
<dbReference type="EMBL" id="AP021906">
    <property type="protein sequence ID" value="BBP86721.1"/>
    <property type="molecule type" value="Genomic_DNA"/>
</dbReference>
<dbReference type="AlphaFoldDB" id="A0A5S9M169"/>
<feature type="transmembrane region" description="Helical" evidence="1">
    <location>
        <begin position="65"/>
        <end position="82"/>
    </location>
</feature>
<evidence type="ECO:0000256" key="1">
    <source>
        <dbReference type="SAM" id="Phobius"/>
    </source>
</evidence>
<evidence type="ECO:0000313" key="2">
    <source>
        <dbReference type="EMBL" id="BBP86721.1"/>
    </source>
</evidence>
<accession>A0A5S9M169</accession>
<keyword evidence="1" id="KW-0812">Transmembrane</keyword>
<name>A0A5S9M169_BACIA</name>
<feature type="transmembrane region" description="Helical" evidence="1">
    <location>
        <begin position="40"/>
        <end position="59"/>
    </location>
</feature>
<gene>
    <name evidence="2" type="ORF">BsIDN1_03390</name>
</gene>
<keyword evidence="1" id="KW-0472">Membrane</keyword>
<keyword evidence="1" id="KW-1133">Transmembrane helix</keyword>
<protein>
    <submittedName>
        <fullName evidence="2">Uncharacterized protein</fullName>
    </submittedName>
</protein>
<sequence length="99" mass="11499">MGDTGWERILKKVRKTFNWINSGGESVVLIKQRIKKKRHFFAGVGAVLLVLMMLKWLPISADLEMALILFGLGILFYLKRVLREEESHKLQVFSMIPRI</sequence>